<dbReference type="InterPro" id="IPR036582">
    <property type="entry name" value="Mao_N_sf"/>
</dbReference>
<evidence type="ECO:0000259" key="2">
    <source>
        <dbReference type="Pfam" id="PF07833"/>
    </source>
</evidence>
<name>A0A437S4M7_9FIRM</name>
<reference evidence="3 4" key="1">
    <citation type="submission" date="2018-11" db="EMBL/GenBank/DDBJ databases">
        <title>Genome sequencing and assembly of Anaerosphaera sp. nov., GS7-6-2.</title>
        <authorList>
            <person name="Rettenmaier R."/>
            <person name="Liebl W."/>
            <person name="Zverlov V."/>
        </authorList>
    </citation>
    <scope>NUCLEOTIDE SEQUENCE [LARGE SCALE GENOMIC DNA]</scope>
    <source>
        <strain evidence="3 4">GS7-6-2</strain>
    </source>
</reference>
<sequence length="313" mass="35437">MKKTLGVLSLSVLMIFNTVSVFAQKTVKVQLNGQEIQTDVPGYIKNNRTLVPIRFISESLGYEVDWDEDDREITIEKGDIEIELKVGSTKVEVNDEERTIEVAPEISQNRTFVPIRFIAENFGVNVDWDKDNYIVLLTTDGSSPKANTDYNANLTAEEKVYLEEFNSLMGKLRSNMNQLKGYYFENSSKFSKTEIQNRYEQLKSEIDTIVNSINSIDAPAKFKNSSEVLKEAANISKEMVGLYNSALIDGKSDAAKNVVNYQTQLSIKLTEATKMFQAEIKGENYIPDDNIKSYNETSNLLEDDAIKNLLEKL</sequence>
<feature type="signal peptide" evidence="1">
    <location>
        <begin position="1"/>
        <end position="23"/>
    </location>
</feature>
<dbReference type="EMBL" id="RLIH01000020">
    <property type="protein sequence ID" value="RVU53916.1"/>
    <property type="molecule type" value="Genomic_DNA"/>
</dbReference>
<dbReference type="AlphaFoldDB" id="A0A437S4M7"/>
<evidence type="ECO:0000313" key="4">
    <source>
        <dbReference type="Proteomes" id="UP000288812"/>
    </source>
</evidence>
<dbReference type="RefSeq" id="WP_127725322.1">
    <property type="nucleotide sequence ID" value="NZ_RLIH01000020.1"/>
</dbReference>
<evidence type="ECO:0000256" key="1">
    <source>
        <dbReference type="SAM" id="SignalP"/>
    </source>
</evidence>
<dbReference type="Gene3D" id="3.30.457.10">
    <property type="entry name" value="Copper amine oxidase-like, N-terminal domain"/>
    <property type="match status" value="1"/>
</dbReference>
<keyword evidence="1" id="KW-0732">Signal</keyword>
<gene>
    <name evidence="3" type="ORF">EF514_10090</name>
</gene>
<feature type="chain" id="PRO_5019448611" evidence="1">
    <location>
        <begin position="24"/>
        <end position="313"/>
    </location>
</feature>
<protein>
    <submittedName>
        <fullName evidence="3">Copper amine oxidase N-terminal domain-containing protein</fullName>
    </submittedName>
</protein>
<dbReference type="SUPFAM" id="SSF55383">
    <property type="entry name" value="Copper amine oxidase, domain N"/>
    <property type="match status" value="1"/>
</dbReference>
<keyword evidence="4" id="KW-1185">Reference proteome</keyword>
<feature type="domain" description="Copper amine oxidase-like N-terminal" evidence="2">
    <location>
        <begin position="31"/>
        <end position="135"/>
    </location>
</feature>
<dbReference type="Proteomes" id="UP000288812">
    <property type="component" value="Unassembled WGS sequence"/>
</dbReference>
<organism evidence="3 4">
    <name type="scientific">Anaerosphaera multitolerans</name>
    <dbReference type="NCBI Taxonomy" id="2487351"/>
    <lineage>
        <taxon>Bacteria</taxon>
        <taxon>Bacillati</taxon>
        <taxon>Bacillota</taxon>
        <taxon>Tissierellia</taxon>
        <taxon>Tissierellales</taxon>
        <taxon>Peptoniphilaceae</taxon>
        <taxon>Anaerosphaera</taxon>
    </lineage>
</organism>
<dbReference type="OrthoDB" id="2379109at2"/>
<dbReference type="InterPro" id="IPR012854">
    <property type="entry name" value="Cu_amine_oxidase-like_N"/>
</dbReference>
<comment type="caution">
    <text evidence="3">The sequence shown here is derived from an EMBL/GenBank/DDBJ whole genome shotgun (WGS) entry which is preliminary data.</text>
</comment>
<accession>A0A437S4M7</accession>
<proteinExistence type="predicted"/>
<dbReference type="Pfam" id="PF07833">
    <property type="entry name" value="Cu_amine_oxidN1"/>
    <property type="match status" value="1"/>
</dbReference>
<evidence type="ECO:0000313" key="3">
    <source>
        <dbReference type="EMBL" id="RVU53916.1"/>
    </source>
</evidence>